<evidence type="ECO:0000259" key="5">
    <source>
        <dbReference type="Pfam" id="PF14905"/>
    </source>
</evidence>
<keyword evidence="3" id="KW-0998">Cell outer membrane</keyword>
<keyword evidence="7" id="KW-1185">Reference proteome</keyword>
<evidence type="ECO:0000313" key="6">
    <source>
        <dbReference type="EMBL" id="GLB53209.1"/>
    </source>
</evidence>
<evidence type="ECO:0000313" key="7">
    <source>
        <dbReference type="Proteomes" id="UP001143545"/>
    </source>
</evidence>
<dbReference type="Gene3D" id="2.60.40.1120">
    <property type="entry name" value="Carboxypeptidase-like, regulatory domain"/>
    <property type="match status" value="1"/>
</dbReference>
<evidence type="ECO:0000256" key="1">
    <source>
        <dbReference type="ARBA" id="ARBA00004442"/>
    </source>
</evidence>
<gene>
    <name evidence="6" type="ORF">NBRC110019_22490</name>
</gene>
<dbReference type="GO" id="GO:0009279">
    <property type="term" value="C:cell outer membrane"/>
    <property type="evidence" value="ECO:0007669"/>
    <property type="project" value="UniProtKB-SubCell"/>
</dbReference>
<dbReference type="InterPro" id="IPR036942">
    <property type="entry name" value="Beta-barrel_TonB_sf"/>
</dbReference>
<comment type="subcellular location">
    <subcellularLocation>
        <location evidence="1">Cell outer membrane</location>
    </subcellularLocation>
</comment>
<dbReference type="PANTHER" id="PTHR40980:SF4">
    <property type="entry name" value="TONB-DEPENDENT RECEPTOR-LIKE BETA-BARREL DOMAIN-CONTAINING PROTEIN"/>
    <property type="match status" value="1"/>
</dbReference>
<organism evidence="6 7">
    <name type="scientific">Neptunitalea chrysea</name>
    <dbReference type="NCBI Taxonomy" id="1647581"/>
    <lineage>
        <taxon>Bacteria</taxon>
        <taxon>Pseudomonadati</taxon>
        <taxon>Bacteroidota</taxon>
        <taxon>Flavobacteriia</taxon>
        <taxon>Flavobacteriales</taxon>
        <taxon>Flavobacteriaceae</taxon>
        <taxon>Neptunitalea</taxon>
    </lineage>
</organism>
<evidence type="ECO:0000256" key="2">
    <source>
        <dbReference type="ARBA" id="ARBA00023136"/>
    </source>
</evidence>
<proteinExistence type="predicted"/>
<dbReference type="SUPFAM" id="SSF49464">
    <property type="entry name" value="Carboxypeptidase regulatory domain-like"/>
    <property type="match status" value="1"/>
</dbReference>
<dbReference type="InterPro" id="IPR037066">
    <property type="entry name" value="Plug_dom_sf"/>
</dbReference>
<dbReference type="RefSeq" id="WP_281754958.1">
    <property type="nucleotide sequence ID" value="NZ_BRVP01000015.1"/>
</dbReference>
<keyword evidence="6" id="KW-0675">Receptor</keyword>
<dbReference type="SUPFAM" id="SSF56935">
    <property type="entry name" value="Porins"/>
    <property type="match status" value="1"/>
</dbReference>
<dbReference type="PANTHER" id="PTHR40980">
    <property type="entry name" value="PLUG DOMAIN-CONTAINING PROTEIN"/>
    <property type="match status" value="1"/>
</dbReference>
<feature type="domain" description="Outer membrane protein beta-barrel" evidence="5">
    <location>
        <begin position="371"/>
        <end position="769"/>
    </location>
</feature>
<sequence length="796" mass="89756">MKQFSFFLALVVLLCAPIKGFSNEVSGGVYGKVTDQITGEPIPYATVSVKLTADQKTVAGMATNDLGEFEIKNLENGSYTIEVQFIGYQIFSKNISISKGNKNIQLGNIQLIENVTELEGVELVAERSTIEQKIDRKVINIGKDLTTVGASAADIMNNIPSVNLDQDGNLSLRGNQNVRVMVDGKLSNIPVAQLLKQIPSSSIKSIELITNPSAKYNPEGMSGIINIVLHRNANIGFNGNVSLGFTQGVTPKYNSNVNLNYRNGKFNLYGNYGNNIGKYMNEGGVYRYDDDSEQLFNIKNTNESHLYKVGVDFYLDDYNTLSFFTNQNIFDGKGDAITDIIFYSDSSLDQTQIFGNDNNNNSGQYNFDYKHNFKKEGHMIELEADYNQFTSDEDSYFMFSSGDLPDYNDFVDTERNQATINLDYVDPLNEKTKLELGAQARLFSSDINYHSTGLSYNSAGNLVATPSTHFTYDMDIYSAYATYGQNFKKWSYQLGARLESVNTKADTNTVRAFTDDYIQIYPSAFVSYKPSEKSAYQVSFSRRVDRPGLSQVNPIRQWSSPRISSYGNPNLLPQFTNSIDVNYTRRIKKGTITAGVFYRILKDEINRALLIDELDENKLILIYQNYDDNNSYGLELSSNYKPTKWWNLNASFDLFNQVQKGFIGSEYAEVENTTYNFRVNNNFPVTKKITLSVFGFYRGPNKSLQFNPKAMYFVNTGARYSFADGKGTLSVNVNDVFNTMRFAFDASRPYKQKGEFTWESNTLYLGLSYTFGSGKNHAMRRKNRDNNTKQSGGGMF</sequence>
<dbReference type="Pfam" id="PF14905">
    <property type="entry name" value="OMP_b-brl_3"/>
    <property type="match status" value="1"/>
</dbReference>
<dbReference type="Gene3D" id="2.170.130.10">
    <property type="entry name" value="TonB-dependent receptor, plug domain"/>
    <property type="match status" value="1"/>
</dbReference>
<reference evidence="6" key="1">
    <citation type="submission" date="2022-07" db="EMBL/GenBank/DDBJ databases">
        <title>Taxonomy of Novel Oxalotrophic and Methylotrophic Bacteria.</title>
        <authorList>
            <person name="Sahin N."/>
            <person name="Tani A."/>
        </authorList>
    </citation>
    <scope>NUCLEOTIDE SEQUENCE</scope>
    <source>
        <strain evidence="6">AM327</strain>
    </source>
</reference>
<comment type="caution">
    <text evidence="6">The sequence shown here is derived from an EMBL/GenBank/DDBJ whole genome shotgun (WGS) entry which is preliminary data.</text>
</comment>
<keyword evidence="2" id="KW-0472">Membrane</keyword>
<evidence type="ECO:0000256" key="4">
    <source>
        <dbReference type="SAM" id="MobiDB-lite"/>
    </source>
</evidence>
<dbReference type="Pfam" id="PF13715">
    <property type="entry name" value="CarbopepD_reg_2"/>
    <property type="match status" value="1"/>
</dbReference>
<dbReference type="InterPro" id="IPR008969">
    <property type="entry name" value="CarboxyPept-like_regulatory"/>
</dbReference>
<evidence type="ECO:0000256" key="3">
    <source>
        <dbReference type="ARBA" id="ARBA00023237"/>
    </source>
</evidence>
<accession>A0A9W6EUZ7</accession>
<dbReference type="EMBL" id="BRVP01000015">
    <property type="protein sequence ID" value="GLB53209.1"/>
    <property type="molecule type" value="Genomic_DNA"/>
</dbReference>
<name>A0A9W6EUZ7_9FLAO</name>
<dbReference type="Gene3D" id="2.40.170.20">
    <property type="entry name" value="TonB-dependent receptor, beta-barrel domain"/>
    <property type="match status" value="1"/>
</dbReference>
<dbReference type="AlphaFoldDB" id="A0A9W6EUZ7"/>
<protein>
    <submittedName>
        <fullName evidence="6">TonB-dependent receptor</fullName>
    </submittedName>
</protein>
<dbReference type="InterPro" id="IPR041700">
    <property type="entry name" value="OMP_b-brl_3"/>
</dbReference>
<feature type="region of interest" description="Disordered" evidence="4">
    <location>
        <begin position="776"/>
        <end position="796"/>
    </location>
</feature>
<dbReference type="Proteomes" id="UP001143545">
    <property type="component" value="Unassembled WGS sequence"/>
</dbReference>